<dbReference type="EMBL" id="QPII01000004">
    <property type="protein sequence ID" value="RCV90091.1"/>
    <property type="molecule type" value="Genomic_DNA"/>
</dbReference>
<dbReference type="InterPro" id="IPR007844">
    <property type="entry name" value="AsmA"/>
</dbReference>
<accession>A0A368TZU8</accession>
<evidence type="ECO:0000313" key="5">
    <source>
        <dbReference type="Proteomes" id="UP000252405"/>
    </source>
</evidence>
<evidence type="ECO:0000313" key="4">
    <source>
        <dbReference type="EMBL" id="RCV90091.1"/>
    </source>
</evidence>
<reference evidence="4 5" key="1">
    <citation type="submission" date="2018-07" db="EMBL/GenBank/DDBJ databases">
        <title>Halomonas montanilacus sp. nov., isolated from Lake Pengyan on Tibetan Plateau.</title>
        <authorList>
            <person name="Lu H."/>
            <person name="Xing P."/>
            <person name="Wu Q."/>
        </authorList>
    </citation>
    <scope>NUCLEOTIDE SEQUENCE [LARGE SCALE GENOMIC DNA]</scope>
    <source>
        <strain evidence="4 5">PYC7W</strain>
    </source>
</reference>
<feature type="coiled-coil region" evidence="1">
    <location>
        <begin position="251"/>
        <end position="305"/>
    </location>
</feature>
<feature type="transmembrane region" description="Helical" evidence="2">
    <location>
        <begin position="21"/>
        <end position="44"/>
    </location>
</feature>
<dbReference type="InterPro" id="IPR008023">
    <property type="entry name" value="DUF748"/>
</dbReference>
<protein>
    <submittedName>
        <fullName evidence="4">AsmA family protein</fullName>
    </submittedName>
</protein>
<keyword evidence="5" id="KW-1185">Reference proteome</keyword>
<dbReference type="PANTHER" id="PTHR30441:SF4">
    <property type="entry name" value="PROTEIN ASMA"/>
    <property type="match status" value="1"/>
</dbReference>
<keyword evidence="2" id="KW-1133">Transmembrane helix</keyword>
<organism evidence="4 5">
    <name type="scientific">Billgrantia montanilacus</name>
    <dbReference type="NCBI Taxonomy" id="2282305"/>
    <lineage>
        <taxon>Bacteria</taxon>
        <taxon>Pseudomonadati</taxon>
        <taxon>Pseudomonadota</taxon>
        <taxon>Gammaproteobacteria</taxon>
        <taxon>Oceanospirillales</taxon>
        <taxon>Halomonadaceae</taxon>
        <taxon>Billgrantia</taxon>
    </lineage>
</organism>
<name>A0A368TZU8_9GAMM</name>
<dbReference type="AlphaFoldDB" id="A0A368TZU8"/>
<dbReference type="Pfam" id="PF05170">
    <property type="entry name" value="AsmA"/>
    <property type="match status" value="1"/>
</dbReference>
<sequence length="1217" mass="133274">MVMSIGRARDGNVNRAARITGIALVGVLLILVMAGGLLLESAWMRVWLERQASQQLGREVEIDDHSIGWGTPVTLQLEEVRIANAEWAEAEPLARMYELSITLNVRALLQGRLELDSIVIDQPVLHLIRREDGSSNWEGMFDDNEPKQEQDDDDEPLWPDAFNIEEGHLVYRDAALDLQLDAVFQTPGADTTDGLSLEVWGDGRYREDDLEYQGLVHYLQSENFLHVEAMDGRIGNDLISGAFKLDLDPDVRSLEARLDMLELDLERWVVDMDIPFPGPEWEQELAALLAALETYEADLDIAAEELRYGDQVLHDLILQGRVGEGSVIIDRLQALQRVADEASPRALDAEGSIELREERPVAAVAARFEHFDLTAALAPLGLGEVGIVDGRLNALLREGALLFEDTAIDYRVPPWELALSLRAESREVDHSARPAVRLVGDGAYEGQSVEYDLTVGPVDLVEEDASYPLIGEVSTGDTLLQMEGQLVRPFEFEAIEGDARLVGPTPEEFFALFGVDLPTLPPYWLEAFLRYSDNVLSLDEAQGRIDELHLTGDLMVDFGRDVPHIATRIHTEELDLDRWEALGESRGDASIWDELGPGHDWDRDLAEALQGLDDYDAEFDLTFDRLRYADLVLQEVALEGQVDGPRLTIAHLHALQEEAGGQQGALTLEGWAEKREQRLAASLSAQLDQVNLGMALAPLDLGDVGFLSGRLNVAVVEGGLLFEDTALDYHAPQWDLALSLRANSVEGTDTPGVHLVGDGSYEQEPFAYDVVVGALLGLAVEETSYPVTGELSAGDTRLYINGRVVRPFALESLEGDARLEGPTPAELTELTGINLPDLPPYEVAGYLRYSDGLLNLDGLEGSVGDSDVAGDVRLRLGERNQVWATLTSEWVDVDKLLGIEPENGPDEAASSEQESWIEDVDRHQKIFSDHVWDLEALRNTDVVLDYQAAEVHSRYAPLNDLSLDLELEQGVMTVSPLRVGLGGGQVYAAWVLDAHQETIVGELQMEISQVNLAALLDEAGLPDVAEDSLGIIGGHGEFDFRGRSMAELMAGLDGELELAMSEGWMDIIAAELMPLNVANALVEALSGEDAQVRLECSYVHLKADDGLATLDNFFMATEIAHFIGAGAINLATEELDMAFEGHNREVTLFTANTPVKLEGPLSDMSVEVVTPELLGRGVLSALGALVAPPLAILPWIDPGGGDDVGMGCDEALRQYHE</sequence>
<proteinExistence type="predicted"/>
<keyword evidence="1" id="KW-0175">Coiled coil</keyword>
<gene>
    <name evidence="4" type="ORF">DU505_07500</name>
</gene>
<evidence type="ECO:0000256" key="1">
    <source>
        <dbReference type="SAM" id="Coils"/>
    </source>
</evidence>
<evidence type="ECO:0000256" key="2">
    <source>
        <dbReference type="SAM" id="Phobius"/>
    </source>
</evidence>
<dbReference type="Proteomes" id="UP000252405">
    <property type="component" value="Unassembled WGS sequence"/>
</dbReference>
<keyword evidence="2" id="KW-0812">Transmembrane</keyword>
<keyword evidence="2" id="KW-0472">Membrane</keyword>
<dbReference type="GO" id="GO:0090313">
    <property type="term" value="P:regulation of protein targeting to membrane"/>
    <property type="evidence" value="ECO:0007669"/>
    <property type="project" value="TreeGrafter"/>
</dbReference>
<feature type="domain" description="AsmA" evidence="3">
    <location>
        <begin position="758"/>
        <end position="1111"/>
    </location>
</feature>
<dbReference type="GO" id="GO:0005886">
    <property type="term" value="C:plasma membrane"/>
    <property type="evidence" value="ECO:0007669"/>
    <property type="project" value="TreeGrafter"/>
</dbReference>
<dbReference type="OrthoDB" id="5749006at2"/>
<evidence type="ECO:0000259" key="3">
    <source>
        <dbReference type="Pfam" id="PF05170"/>
    </source>
</evidence>
<dbReference type="Pfam" id="PF05359">
    <property type="entry name" value="DUF748"/>
    <property type="match status" value="1"/>
</dbReference>
<dbReference type="InterPro" id="IPR052894">
    <property type="entry name" value="AsmA-related"/>
</dbReference>
<dbReference type="PANTHER" id="PTHR30441">
    <property type="entry name" value="DUF748 DOMAIN-CONTAINING PROTEIN"/>
    <property type="match status" value="1"/>
</dbReference>
<comment type="caution">
    <text evidence="4">The sequence shown here is derived from an EMBL/GenBank/DDBJ whole genome shotgun (WGS) entry which is preliminary data.</text>
</comment>